<name>A0ABQ1TFX2_9GAMM</name>
<organism evidence="1 2">
    <name type="scientific">Pseudoalteromonas gelatinilytica</name>
    <dbReference type="NCBI Taxonomy" id="1703256"/>
    <lineage>
        <taxon>Bacteria</taxon>
        <taxon>Pseudomonadati</taxon>
        <taxon>Pseudomonadota</taxon>
        <taxon>Gammaproteobacteria</taxon>
        <taxon>Alteromonadales</taxon>
        <taxon>Pseudoalteromonadaceae</taxon>
        <taxon>Pseudoalteromonas</taxon>
    </lineage>
</organism>
<gene>
    <name evidence="1" type="ORF">GCM10008027_18400</name>
</gene>
<sequence>MDIFQYWLNLGSDSYKHPDDLVVLEELKEHTKKELNFEFPPGPYWGPLKKAKIVLCYANPSVNSPSLETIKDESNINTLIEQLKGTEKYPYKLNGWYKWFSQKANSLFSEINDAQRLEKASAHIAVINLIPYASENMKNLESIANCLPSAWAAQRYLRENLIPKAQRWEILLIMCRSSHLWGLKSPHGSPNILINNARNGFTGSVKKAAKKWITFQKIT</sequence>
<protein>
    <submittedName>
        <fullName evidence="1">Uncharacterized protein</fullName>
    </submittedName>
</protein>
<dbReference type="EMBL" id="BMIT01000006">
    <property type="protein sequence ID" value="GGE93855.1"/>
    <property type="molecule type" value="Genomic_DNA"/>
</dbReference>
<dbReference type="RefSeq" id="WP_188728435.1">
    <property type="nucleotide sequence ID" value="NZ_BMIT01000006.1"/>
</dbReference>
<keyword evidence="2" id="KW-1185">Reference proteome</keyword>
<evidence type="ECO:0000313" key="2">
    <source>
        <dbReference type="Proteomes" id="UP000638462"/>
    </source>
</evidence>
<evidence type="ECO:0000313" key="1">
    <source>
        <dbReference type="EMBL" id="GGE93855.1"/>
    </source>
</evidence>
<reference evidence="2" key="1">
    <citation type="journal article" date="2019" name="Int. J. Syst. Evol. Microbiol.">
        <title>The Global Catalogue of Microorganisms (GCM) 10K type strain sequencing project: providing services to taxonomists for standard genome sequencing and annotation.</title>
        <authorList>
            <consortium name="The Broad Institute Genomics Platform"/>
            <consortium name="The Broad Institute Genome Sequencing Center for Infectious Disease"/>
            <person name="Wu L."/>
            <person name="Ma J."/>
        </authorList>
    </citation>
    <scope>NUCLEOTIDE SEQUENCE [LARGE SCALE GENOMIC DNA]</scope>
    <source>
        <strain evidence="2">CGMCC 1.15394</strain>
    </source>
</reference>
<accession>A0ABQ1TFX2</accession>
<comment type="caution">
    <text evidence="1">The sequence shown here is derived from an EMBL/GenBank/DDBJ whole genome shotgun (WGS) entry which is preliminary data.</text>
</comment>
<proteinExistence type="predicted"/>
<dbReference type="Proteomes" id="UP000638462">
    <property type="component" value="Unassembled WGS sequence"/>
</dbReference>